<name>A0A1M6QI39_9FIRM</name>
<dbReference type="AlphaFoldDB" id="A0A1M6QI39"/>
<dbReference type="EMBL" id="FRAH01000019">
    <property type="protein sequence ID" value="SHK19984.1"/>
    <property type="molecule type" value="Genomic_DNA"/>
</dbReference>
<gene>
    <name evidence="1" type="ORF">SAMN02745138_01323</name>
</gene>
<keyword evidence="2" id="KW-1185">Reference proteome</keyword>
<sequence length="56" mass="6733">MGENCGFCMQITKKARNNLISLEKLCIIKLFTKVQAEIFLLHKQRRLKWKVEIWHC</sequence>
<proteinExistence type="predicted"/>
<reference evidence="1 2" key="1">
    <citation type="submission" date="2016-11" db="EMBL/GenBank/DDBJ databases">
        <authorList>
            <person name="Jaros S."/>
            <person name="Januszkiewicz K."/>
            <person name="Wedrychowicz H."/>
        </authorList>
    </citation>
    <scope>NUCLEOTIDE SEQUENCE [LARGE SCALE GENOMIC DNA]</scope>
    <source>
        <strain evidence="1 2">DSM 14214</strain>
    </source>
</reference>
<dbReference type="Proteomes" id="UP000183975">
    <property type="component" value="Unassembled WGS sequence"/>
</dbReference>
<organism evidence="1 2">
    <name type="scientific">Anaerotignum lactatifermentans DSM 14214</name>
    <dbReference type="NCBI Taxonomy" id="1121323"/>
    <lineage>
        <taxon>Bacteria</taxon>
        <taxon>Bacillati</taxon>
        <taxon>Bacillota</taxon>
        <taxon>Clostridia</taxon>
        <taxon>Lachnospirales</taxon>
        <taxon>Anaerotignaceae</taxon>
        <taxon>Anaerotignum</taxon>
    </lineage>
</organism>
<evidence type="ECO:0000313" key="1">
    <source>
        <dbReference type="EMBL" id="SHK19984.1"/>
    </source>
</evidence>
<evidence type="ECO:0000313" key="2">
    <source>
        <dbReference type="Proteomes" id="UP000183975"/>
    </source>
</evidence>
<accession>A0A1M6QI39</accession>
<protein>
    <submittedName>
        <fullName evidence="1">Uncharacterized protein</fullName>
    </submittedName>
</protein>